<feature type="region of interest" description="Disordered" evidence="1">
    <location>
        <begin position="18"/>
        <end position="48"/>
    </location>
</feature>
<dbReference type="Proteomes" id="UP000431462">
    <property type="component" value="Unassembled WGS sequence"/>
</dbReference>
<accession>A0A844HT00</accession>
<sequence length="116" mass="11996">MDLKEFVSETLVQITEGVSDAQRRTEGQEGVQISPPLQGNLNTASEHGFVSTSKGKAQVVKFDVALTVTSSEKGKGGIGVFSGMLNVGGGVESGSENSSLSRVQFAIPLMLPGGGR</sequence>
<proteinExistence type="predicted"/>
<name>A0A844HT00_9GAMM</name>
<reference evidence="2 3" key="1">
    <citation type="submission" date="2019-06" db="EMBL/GenBank/DDBJ databases">
        <title>Enrichment of Autotrophic Halophilic Microorganisms from Red Sea Brine Pool Using Microbial Electrosynthesis System.</title>
        <authorList>
            <person name="Alqahtani M.F."/>
            <person name="Bajracharya S."/>
            <person name="Katuri K.P."/>
            <person name="Ali M."/>
            <person name="Saikaly P.E."/>
        </authorList>
    </citation>
    <scope>NUCLEOTIDE SEQUENCE [LARGE SCALE GENOMIC DNA]</scope>
    <source>
        <strain evidence="2">MES15</strain>
    </source>
</reference>
<gene>
    <name evidence="2" type="ORF">FH752_05140</name>
</gene>
<organism evidence="2 3">
    <name type="scientific">Marinobacter adhaerens</name>
    <dbReference type="NCBI Taxonomy" id="1033846"/>
    <lineage>
        <taxon>Bacteria</taxon>
        <taxon>Pseudomonadati</taxon>
        <taxon>Pseudomonadota</taxon>
        <taxon>Gammaproteobacteria</taxon>
        <taxon>Pseudomonadales</taxon>
        <taxon>Marinobacteraceae</taxon>
        <taxon>Marinobacter</taxon>
    </lineage>
</organism>
<evidence type="ECO:0000256" key="1">
    <source>
        <dbReference type="SAM" id="MobiDB-lite"/>
    </source>
</evidence>
<feature type="compositionally biased region" description="Polar residues" evidence="1">
    <location>
        <begin position="35"/>
        <end position="48"/>
    </location>
</feature>
<evidence type="ECO:0000313" key="3">
    <source>
        <dbReference type="Proteomes" id="UP000431462"/>
    </source>
</evidence>
<dbReference type="AlphaFoldDB" id="A0A844HT00"/>
<evidence type="ECO:0000313" key="2">
    <source>
        <dbReference type="EMBL" id="MTI97989.1"/>
    </source>
</evidence>
<comment type="caution">
    <text evidence="2">The sequence shown here is derived from an EMBL/GenBank/DDBJ whole genome shotgun (WGS) entry which is preliminary data.</text>
</comment>
<dbReference type="EMBL" id="VENC01000004">
    <property type="protein sequence ID" value="MTI97989.1"/>
    <property type="molecule type" value="Genomic_DNA"/>
</dbReference>
<protein>
    <submittedName>
        <fullName evidence="2">Uncharacterized protein</fullName>
    </submittedName>
</protein>